<feature type="transmembrane region" description="Helical" evidence="1">
    <location>
        <begin position="161"/>
        <end position="185"/>
    </location>
</feature>
<feature type="domain" description="DUF7978" evidence="2">
    <location>
        <begin position="3"/>
        <end position="184"/>
    </location>
</feature>
<sequence length="187" mass="19001">MSTSSITDRLPLGAAAGTGVAAYLLGYLLTYVWQSGSVEERLAGYNFVTELFGGEPIAVWQGVGWLFYNAHFVDTRIDALGGTQSQNFIAGSDGGSLALLYLVPVVLLLAAGLLTARLGDADEPADGATAGAAVAIGYFPLALIGRFLFSYQGSAAPDLVTGVLLAGLVYPLVLGAVGGVIGGAVGE</sequence>
<keyword evidence="1" id="KW-0812">Transmembrane</keyword>
<comment type="caution">
    <text evidence="3">The sequence shown here is derived from an EMBL/GenBank/DDBJ whole genome shotgun (WGS) entry which is preliminary data.</text>
</comment>
<dbReference type="Pfam" id="PF25933">
    <property type="entry name" value="DUF7978"/>
    <property type="match status" value="1"/>
</dbReference>
<protein>
    <recommendedName>
        <fullName evidence="2">DUF7978 domain-containing protein</fullName>
    </recommendedName>
</protein>
<accession>A0A0P7I3D3</accession>
<evidence type="ECO:0000259" key="2">
    <source>
        <dbReference type="Pfam" id="PF25933"/>
    </source>
</evidence>
<evidence type="ECO:0000313" key="3">
    <source>
        <dbReference type="EMBL" id="KPN31460.1"/>
    </source>
</evidence>
<dbReference type="EMBL" id="LGUC01000001">
    <property type="protein sequence ID" value="KPN31460.1"/>
    <property type="molecule type" value="Genomic_DNA"/>
</dbReference>
<feature type="transmembrane region" description="Helical" evidence="1">
    <location>
        <begin position="128"/>
        <end position="149"/>
    </location>
</feature>
<feature type="transmembrane region" description="Helical" evidence="1">
    <location>
        <begin position="98"/>
        <end position="116"/>
    </location>
</feature>
<dbReference type="Proteomes" id="UP000050535">
    <property type="component" value="Unassembled WGS sequence"/>
</dbReference>
<evidence type="ECO:0000256" key="1">
    <source>
        <dbReference type="SAM" id="Phobius"/>
    </source>
</evidence>
<keyword evidence="1" id="KW-0472">Membrane</keyword>
<organism evidence="3 4">
    <name type="scientific">Halolamina pelagica</name>
    <dbReference type="NCBI Taxonomy" id="699431"/>
    <lineage>
        <taxon>Archaea</taxon>
        <taxon>Methanobacteriati</taxon>
        <taxon>Methanobacteriota</taxon>
        <taxon>Stenosarchaea group</taxon>
        <taxon>Halobacteria</taxon>
        <taxon>Halobacteriales</taxon>
        <taxon>Haloferacaceae</taxon>
    </lineage>
</organism>
<dbReference type="STRING" id="699431.SY89_02207"/>
<reference evidence="4" key="1">
    <citation type="submission" date="2013-11" db="EMBL/GenBank/DDBJ databases">
        <authorList>
            <person name="Hoang H.T."/>
            <person name="Killian M.L."/>
            <person name="Madson D.M."/>
            <person name="Arruda P.H.E."/>
            <person name="Sun D."/>
            <person name="Schwartz K.J."/>
            <person name="Yoon K."/>
        </authorList>
    </citation>
    <scope>NUCLEOTIDE SEQUENCE [LARGE SCALE GENOMIC DNA]</scope>
    <source>
        <strain evidence="4">CDK2</strain>
    </source>
</reference>
<feature type="transmembrane region" description="Helical" evidence="1">
    <location>
        <begin position="12"/>
        <end position="33"/>
    </location>
</feature>
<evidence type="ECO:0000313" key="4">
    <source>
        <dbReference type="Proteomes" id="UP000050535"/>
    </source>
</evidence>
<keyword evidence="4" id="KW-1185">Reference proteome</keyword>
<dbReference type="OrthoDB" id="270777at2157"/>
<name>A0A0P7I3D3_9EURY</name>
<proteinExistence type="predicted"/>
<dbReference type="InterPro" id="IPR058284">
    <property type="entry name" value="DUF7978"/>
</dbReference>
<dbReference type="RefSeq" id="WP_054584055.1">
    <property type="nucleotide sequence ID" value="NZ_LGUC01000001.1"/>
</dbReference>
<keyword evidence="1" id="KW-1133">Transmembrane helix</keyword>
<dbReference type="AlphaFoldDB" id="A0A0P7I3D3"/>
<gene>
    <name evidence="3" type="ORF">SY89_02207</name>
</gene>